<dbReference type="PANTHER" id="PTHR35866:SF2">
    <property type="entry name" value="YKGJ FAMILY CYSTEINE CLUSTER PROTEIN"/>
    <property type="match status" value="1"/>
</dbReference>
<dbReference type="Proteomes" id="UP000294813">
    <property type="component" value="Unassembled WGS sequence"/>
</dbReference>
<evidence type="ECO:0000313" key="1">
    <source>
        <dbReference type="EMBL" id="TCP67257.1"/>
    </source>
</evidence>
<protein>
    <submittedName>
        <fullName evidence="1">Putative zinc-or iron-chelating protein</fullName>
    </submittedName>
</protein>
<proteinExistence type="predicted"/>
<dbReference type="RefSeq" id="WP_131918508.1">
    <property type="nucleotide sequence ID" value="NZ_JAOQNU010000005.1"/>
</dbReference>
<name>A0A4R2RWV1_9FIRM</name>
<evidence type="ECO:0000313" key="2">
    <source>
        <dbReference type="Proteomes" id="UP000294813"/>
    </source>
</evidence>
<dbReference type="PANTHER" id="PTHR35866">
    <property type="entry name" value="PUTATIVE-RELATED"/>
    <property type="match status" value="1"/>
</dbReference>
<dbReference type="EMBL" id="SLXT01000005">
    <property type="protein sequence ID" value="TCP67257.1"/>
    <property type="molecule type" value="Genomic_DNA"/>
</dbReference>
<gene>
    <name evidence="1" type="ORF">EDD73_105155</name>
</gene>
<comment type="caution">
    <text evidence="1">The sequence shown here is derived from an EMBL/GenBank/DDBJ whole genome shotgun (WGS) entry which is preliminary data.</text>
</comment>
<reference evidence="1 2" key="1">
    <citation type="submission" date="2019-03" db="EMBL/GenBank/DDBJ databases">
        <title>Genomic Encyclopedia of Type Strains, Phase IV (KMG-IV): sequencing the most valuable type-strain genomes for metagenomic binning, comparative biology and taxonomic classification.</title>
        <authorList>
            <person name="Goeker M."/>
        </authorList>
    </citation>
    <scope>NUCLEOTIDE SEQUENCE [LARGE SCALE GENOMIC DNA]</scope>
    <source>
        <strain evidence="1 2">DSM 11170</strain>
    </source>
</reference>
<dbReference type="AlphaFoldDB" id="A0A4R2RWV1"/>
<organism evidence="1 2">
    <name type="scientific">Heliophilum fasciatum</name>
    <dbReference type="NCBI Taxonomy" id="35700"/>
    <lineage>
        <taxon>Bacteria</taxon>
        <taxon>Bacillati</taxon>
        <taxon>Bacillota</taxon>
        <taxon>Clostridia</taxon>
        <taxon>Eubacteriales</taxon>
        <taxon>Heliobacteriaceae</taxon>
        <taxon>Heliophilum</taxon>
    </lineage>
</organism>
<dbReference type="Pfam" id="PF03692">
    <property type="entry name" value="CxxCxxCC"/>
    <property type="match status" value="1"/>
</dbReference>
<dbReference type="OrthoDB" id="277831at2"/>
<keyword evidence="2" id="KW-1185">Reference proteome</keyword>
<accession>A0A4R2RWV1</accession>
<dbReference type="InterPro" id="IPR005358">
    <property type="entry name" value="Puta_zinc/iron-chelating_dom"/>
</dbReference>
<sequence length="253" mass="28269">MGTVELAARLFPQGQGYDVPAASNDATVADYVRAVEAFCADVAWTRLRGKEPGRLCAGWADCEGCSGCCRERIPLTIADAINLARAWQKQRGQSSEPVAWTAVLEALGQWAEVEVIDGAVDIRLRRDEQGWCLFFDGAAGRCREHPWRPLVCRTFFCTVSSHRADRLRQRIVNAGEDELVRQLCLDHAWCDKHGVQREDYQETAWSVGEVNRLDLPLAWTNLIPLRSFSQHLGLRNLGLSSLTDDGILKKSSE</sequence>